<organism evidence="2 3">
    <name type="scientific">Dendrobium chrysotoxum</name>
    <name type="common">Orchid</name>
    <dbReference type="NCBI Taxonomy" id="161865"/>
    <lineage>
        <taxon>Eukaryota</taxon>
        <taxon>Viridiplantae</taxon>
        <taxon>Streptophyta</taxon>
        <taxon>Embryophyta</taxon>
        <taxon>Tracheophyta</taxon>
        <taxon>Spermatophyta</taxon>
        <taxon>Magnoliopsida</taxon>
        <taxon>Liliopsida</taxon>
        <taxon>Asparagales</taxon>
        <taxon>Orchidaceae</taxon>
        <taxon>Epidendroideae</taxon>
        <taxon>Malaxideae</taxon>
        <taxon>Dendrobiinae</taxon>
        <taxon>Dendrobium</taxon>
    </lineage>
</organism>
<comment type="caution">
    <text evidence="2">The sequence shown here is derived from an EMBL/GenBank/DDBJ whole genome shotgun (WGS) entry which is preliminary data.</text>
</comment>
<dbReference type="Proteomes" id="UP000775213">
    <property type="component" value="Unassembled WGS sequence"/>
</dbReference>
<name>A0AAV7G9L9_DENCH</name>
<protein>
    <submittedName>
        <fullName evidence="2">Uncharacterized protein</fullName>
    </submittedName>
</protein>
<proteinExistence type="predicted"/>
<evidence type="ECO:0000256" key="1">
    <source>
        <dbReference type="SAM" id="SignalP"/>
    </source>
</evidence>
<dbReference type="AlphaFoldDB" id="A0AAV7G9L9"/>
<dbReference type="EMBL" id="JAGFBR010000012">
    <property type="protein sequence ID" value="KAH0458400.1"/>
    <property type="molecule type" value="Genomic_DNA"/>
</dbReference>
<accession>A0AAV7G9L9</accession>
<evidence type="ECO:0000313" key="3">
    <source>
        <dbReference type="Proteomes" id="UP000775213"/>
    </source>
</evidence>
<evidence type="ECO:0000313" key="2">
    <source>
        <dbReference type="EMBL" id="KAH0458400.1"/>
    </source>
</evidence>
<feature type="chain" id="PRO_5043854625" evidence="1">
    <location>
        <begin position="21"/>
        <end position="180"/>
    </location>
</feature>
<gene>
    <name evidence="2" type="ORF">IEQ34_013715</name>
</gene>
<sequence length="180" mass="20731">MENWNIIVLWELFFRDCFLSLCLFSYEKGRPRMKNSNKNFVVECCDAPTLSSRVLGEFIGCSGASALGIVALGLKLHFFIKKYLNLFYQTIALAIPPHFILARTKERGEKRGEGRSERDERQSSLHSFQNLILGCYKSTVDVLDLTYVKKGRGRFKKTWLENIRNILSLLDLNENLTLIS</sequence>
<keyword evidence="1" id="KW-0732">Signal</keyword>
<keyword evidence="3" id="KW-1185">Reference proteome</keyword>
<feature type="signal peptide" evidence="1">
    <location>
        <begin position="1"/>
        <end position="20"/>
    </location>
</feature>
<reference evidence="2 3" key="1">
    <citation type="journal article" date="2021" name="Hortic Res">
        <title>Chromosome-scale assembly of the Dendrobium chrysotoxum genome enhances the understanding of orchid evolution.</title>
        <authorList>
            <person name="Zhang Y."/>
            <person name="Zhang G.Q."/>
            <person name="Zhang D."/>
            <person name="Liu X.D."/>
            <person name="Xu X.Y."/>
            <person name="Sun W.H."/>
            <person name="Yu X."/>
            <person name="Zhu X."/>
            <person name="Wang Z.W."/>
            <person name="Zhao X."/>
            <person name="Zhong W.Y."/>
            <person name="Chen H."/>
            <person name="Yin W.L."/>
            <person name="Huang T."/>
            <person name="Niu S.C."/>
            <person name="Liu Z.J."/>
        </authorList>
    </citation>
    <scope>NUCLEOTIDE SEQUENCE [LARGE SCALE GENOMIC DNA]</scope>
    <source>
        <strain evidence="2">Lindl</strain>
    </source>
</reference>